<dbReference type="InterPro" id="IPR016135">
    <property type="entry name" value="UBQ-conjugating_enzyme/RWD"/>
</dbReference>
<proteinExistence type="predicted"/>
<reference evidence="3" key="1">
    <citation type="submission" date="2023-10" db="EMBL/GenBank/DDBJ databases">
        <authorList>
            <person name="Chen Y."/>
            <person name="Shah S."/>
            <person name="Dougan E. K."/>
            <person name="Thang M."/>
            <person name="Chan C."/>
        </authorList>
    </citation>
    <scope>NUCLEOTIDE SEQUENCE [LARGE SCALE GENOMIC DNA]</scope>
</reference>
<dbReference type="Proteomes" id="UP001189429">
    <property type="component" value="Unassembled WGS sequence"/>
</dbReference>
<gene>
    <name evidence="3" type="ORF">PCOR1329_LOCUS9455</name>
</gene>
<dbReference type="SUPFAM" id="SSF54495">
    <property type="entry name" value="UBC-like"/>
    <property type="match status" value="1"/>
</dbReference>
<organism evidence="3 4">
    <name type="scientific">Prorocentrum cordatum</name>
    <dbReference type="NCBI Taxonomy" id="2364126"/>
    <lineage>
        <taxon>Eukaryota</taxon>
        <taxon>Sar</taxon>
        <taxon>Alveolata</taxon>
        <taxon>Dinophyceae</taxon>
        <taxon>Prorocentrales</taxon>
        <taxon>Prorocentraceae</taxon>
        <taxon>Prorocentrum</taxon>
    </lineage>
</organism>
<evidence type="ECO:0000313" key="4">
    <source>
        <dbReference type="Proteomes" id="UP001189429"/>
    </source>
</evidence>
<keyword evidence="4" id="KW-1185">Reference proteome</keyword>
<dbReference type="InterPro" id="IPR000608">
    <property type="entry name" value="UBC"/>
</dbReference>
<dbReference type="Gene3D" id="3.10.110.10">
    <property type="entry name" value="Ubiquitin Conjugating Enzyme"/>
    <property type="match status" value="1"/>
</dbReference>
<protein>
    <recommendedName>
        <fullName evidence="2">UBC core domain-containing protein</fullName>
    </recommendedName>
</protein>
<dbReference type="Pfam" id="PF00179">
    <property type="entry name" value="UQ_con"/>
    <property type="match status" value="1"/>
</dbReference>
<dbReference type="InterPro" id="IPR050113">
    <property type="entry name" value="Ub_conjugating_enzyme"/>
</dbReference>
<evidence type="ECO:0000259" key="2">
    <source>
        <dbReference type="PROSITE" id="PS50127"/>
    </source>
</evidence>
<dbReference type="EMBL" id="CAUYUJ010002636">
    <property type="protein sequence ID" value="CAK0801673.1"/>
    <property type="molecule type" value="Genomic_DNA"/>
</dbReference>
<feature type="region of interest" description="Disordered" evidence="1">
    <location>
        <begin position="1"/>
        <end position="47"/>
    </location>
</feature>
<comment type="caution">
    <text evidence="3">The sequence shown here is derived from an EMBL/GenBank/DDBJ whole genome shotgun (WGS) entry which is preliminary data.</text>
</comment>
<feature type="compositionally biased region" description="Basic and acidic residues" evidence="1">
    <location>
        <begin position="13"/>
        <end position="23"/>
    </location>
</feature>
<evidence type="ECO:0000256" key="1">
    <source>
        <dbReference type="SAM" id="MobiDB-lite"/>
    </source>
</evidence>
<name>A0ABN9Q7C2_9DINO</name>
<accession>A0ABN9Q7C2</accession>
<feature type="domain" description="UBC core" evidence="2">
    <location>
        <begin position="71"/>
        <end position="169"/>
    </location>
</feature>
<evidence type="ECO:0000313" key="3">
    <source>
        <dbReference type="EMBL" id="CAK0801673.1"/>
    </source>
</evidence>
<dbReference type="PANTHER" id="PTHR24067">
    <property type="entry name" value="UBIQUITIN-CONJUGATING ENZYME E2"/>
    <property type="match status" value="1"/>
</dbReference>
<sequence length="169" mass="18755">MKHLTRGVASPRLQEESSKDVSSRSHFGSRDPTPAKPFPRPAGGARQSCAPSRLSAAASLLLLAFAMWDKAALTRLCREYANIQNEQIPHVGARPLETNMLEWHYVLQDLPPETPYSGGVYWGKLKFPEEYPLKPPAIYMFTPSGQFHTNTRLCLSMSATLRFGIPLGA</sequence>
<dbReference type="PROSITE" id="PS50127">
    <property type="entry name" value="UBC_2"/>
    <property type="match status" value="1"/>
</dbReference>